<evidence type="ECO:0000313" key="6">
    <source>
        <dbReference type="Proteomes" id="UP000195607"/>
    </source>
</evidence>
<dbReference type="GeneID" id="41587359"/>
<evidence type="ECO:0000313" key="5">
    <source>
        <dbReference type="EMBL" id="SIM29796.1"/>
    </source>
</evidence>
<comment type="similarity">
    <text evidence="1 4">Belongs to the V-ATPase F subunit family.</text>
</comment>
<dbReference type="HAMAP" id="MF_00312">
    <property type="entry name" value="ATP_synth_F_arch"/>
    <property type="match status" value="1"/>
</dbReference>
<keyword evidence="4" id="KW-0066">ATP synthesis</keyword>
<evidence type="ECO:0000256" key="3">
    <source>
        <dbReference type="ARBA" id="ARBA00023065"/>
    </source>
</evidence>
<dbReference type="Proteomes" id="UP000195607">
    <property type="component" value="Chromosome I"/>
</dbReference>
<dbReference type="AlphaFoldDB" id="A0A1N5S1C7"/>
<reference evidence="5 6" key="1">
    <citation type="submission" date="2016-04" db="EMBL/GenBank/DDBJ databases">
        <authorList>
            <person name="Evans L.H."/>
            <person name="Alamgir A."/>
            <person name="Owens N."/>
            <person name="Weber N.D."/>
            <person name="Virtaneva K."/>
            <person name="Barbian K."/>
            <person name="Babar A."/>
            <person name="Rosenke K."/>
        </authorList>
    </citation>
    <scope>NUCLEOTIDE SEQUENCE [LARGE SCALE GENOMIC DNA]</scope>
    <source>
        <strain evidence="6">S5(T) (JCM 30642 \VKM B-2941)</strain>
    </source>
</reference>
<dbReference type="Gene3D" id="3.40.50.10580">
    <property type="entry name" value="ATPase, V1 complex, subunit F"/>
    <property type="match status" value="1"/>
</dbReference>
<dbReference type="InterPro" id="IPR008218">
    <property type="entry name" value="ATPase_V1-cplx_f_g_su"/>
</dbReference>
<dbReference type="Pfam" id="PF01990">
    <property type="entry name" value="ATP-synt_F"/>
    <property type="match status" value="1"/>
</dbReference>
<keyword evidence="4" id="KW-0375">Hydrogen ion transport</keyword>
<dbReference type="GO" id="GO:0046961">
    <property type="term" value="F:proton-transporting ATPase activity, rotational mechanism"/>
    <property type="evidence" value="ECO:0007669"/>
    <property type="project" value="InterPro"/>
</dbReference>
<keyword evidence="2 4" id="KW-0813">Transport</keyword>
<dbReference type="InterPro" id="IPR036906">
    <property type="entry name" value="ATPase_V1_fsu_sf"/>
</dbReference>
<dbReference type="GO" id="GO:0046933">
    <property type="term" value="F:proton-transporting ATP synthase activity, rotational mechanism"/>
    <property type="evidence" value="ECO:0007669"/>
    <property type="project" value="UniProtKB-UniRule"/>
</dbReference>
<accession>A0A1N5S1C7</accession>
<dbReference type="GO" id="GO:0005886">
    <property type="term" value="C:plasma membrane"/>
    <property type="evidence" value="ECO:0007669"/>
    <property type="project" value="UniProtKB-SubCell"/>
</dbReference>
<evidence type="ECO:0000256" key="2">
    <source>
        <dbReference type="ARBA" id="ARBA00022448"/>
    </source>
</evidence>
<dbReference type="RefSeq" id="WP_148689395.1">
    <property type="nucleotide sequence ID" value="NZ_LT671858.1"/>
</dbReference>
<comment type="subcellular location">
    <subcellularLocation>
        <location evidence="4">Cell membrane</location>
        <topology evidence="4">Peripheral membrane protein</topology>
    </subcellularLocation>
</comment>
<dbReference type="InterPro" id="IPR022944">
    <property type="entry name" value="ATPase_V1-cplx_fsu_bac/arc"/>
</dbReference>
<keyword evidence="3 4" id="KW-0406">Ion transport</keyword>
<keyword evidence="4" id="KW-0472">Membrane</keyword>
<evidence type="ECO:0000256" key="4">
    <source>
        <dbReference type="HAMAP-Rule" id="MF_00312"/>
    </source>
</evidence>
<keyword evidence="4" id="KW-1003">Cell membrane</keyword>
<organism evidence="5 6">
    <name type="scientific">Cuniculiplasma divulgatum</name>
    <dbReference type="NCBI Taxonomy" id="1673428"/>
    <lineage>
        <taxon>Archaea</taxon>
        <taxon>Methanobacteriati</taxon>
        <taxon>Thermoplasmatota</taxon>
        <taxon>Thermoplasmata</taxon>
        <taxon>Thermoplasmatales</taxon>
        <taxon>Cuniculiplasmataceae</taxon>
        <taxon>Cuniculiplasma</taxon>
    </lineage>
</organism>
<sequence>MINQKQDEGRIAVIGERSISMGFRLIGIEDTFEAEGKEALEKLQSIEKSGKYSVIFVSESLKSVMDKRLLNYYESTLKPLVMFIPLPGVDREESLETMAKRILGVDIGR</sequence>
<proteinExistence type="inferred from homology"/>
<dbReference type="SUPFAM" id="SSF159468">
    <property type="entry name" value="AtpF-like"/>
    <property type="match status" value="1"/>
</dbReference>
<dbReference type="GO" id="GO:0042777">
    <property type="term" value="P:proton motive force-driven plasma membrane ATP synthesis"/>
    <property type="evidence" value="ECO:0007669"/>
    <property type="project" value="UniProtKB-UniRule"/>
</dbReference>
<gene>
    <name evidence="4" type="primary">atpF</name>
    <name evidence="5" type="ORF">CSP5_0037</name>
</gene>
<protein>
    <recommendedName>
        <fullName evidence="4">A-type ATP synthase subunit F</fullName>
    </recommendedName>
</protein>
<evidence type="ECO:0000256" key="1">
    <source>
        <dbReference type="ARBA" id="ARBA00010148"/>
    </source>
</evidence>
<comment type="subunit">
    <text evidence="4">Has multiple subunits with at least A(3), B(3), C, D, E, F, H, I and proteolipid K(x).</text>
</comment>
<dbReference type="GO" id="GO:0005524">
    <property type="term" value="F:ATP binding"/>
    <property type="evidence" value="ECO:0007669"/>
    <property type="project" value="UniProtKB-UniRule"/>
</dbReference>
<name>A0A1N5S1C7_9ARCH</name>
<comment type="function">
    <text evidence="4">Component of the A-type ATP synthase that produces ATP from ADP in the presence of a proton gradient across the membrane.</text>
</comment>
<dbReference type="EMBL" id="LT671858">
    <property type="protein sequence ID" value="SIM29796.1"/>
    <property type="molecule type" value="Genomic_DNA"/>
</dbReference>